<evidence type="ECO:0008006" key="7">
    <source>
        <dbReference type="Google" id="ProtNLM"/>
    </source>
</evidence>
<dbReference type="PANTHER" id="PTHR45586">
    <property type="entry name" value="TPR REPEAT-CONTAINING PROTEIN PA4667"/>
    <property type="match status" value="1"/>
</dbReference>
<keyword evidence="1" id="KW-0677">Repeat</keyword>
<feature type="repeat" description="TPR" evidence="3">
    <location>
        <begin position="849"/>
        <end position="882"/>
    </location>
</feature>
<gene>
    <name evidence="5" type="ORF">K7C98_21370</name>
</gene>
<keyword evidence="6" id="KW-1185">Reference proteome</keyword>
<dbReference type="Gene3D" id="1.25.40.10">
    <property type="entry name" value="Tetratricopeptide repeat domain"/>
    <property type="match status" value="6"/>
</dbReference>
<evidence type="ECO:0000256" key="3">
    <source>
        <dbReference type="PROSITE-ProRule" id="PRU00339"/>
    </source>
</evidence>
<evidence type="ECO:0000256" key="4">
    <source>
        <dbReference type="SAM" id="MobiDB-lite"/>
    </source>
</evidence>
<feature type="region of interest" description="Disordered" evidence="4">
    <location>
        <begin position="1"/>
        <end position="33"/>
    </location>
</feature>
<dbReference type="Proteomes" id="UP001139031">
    <property type="component" value="Unassembled WGS sequence"/>
</dbReference>
<reference evidence="5" key="1">
    <citation type="submission" date="2021-08" db="EMBL/GenBank/DDBJ databases">
        <authorList>
            <person name="Stevens D.C."/>
        </authorList>
    </citation>
    <scope>NUCLEOTIDE SEQUENCE</scope>
    <source>
        <strain evidence="5">DSM 53165</strain>
    </source>
</reference>
<name>A0ABS7TUA3_9BACT</name>
<dbReference type="Pfam" id="PF13176">
    <property type="entry name" value="TPR_7"/>
    <property type="match status" value="2"/>
</dbReference>
<evidence type="ECO:0000313" key="5">
    <source>
        <dbReference type="EMBL" id="MBZ5711800.1"/>
    </source>
</evidence>
<dbReference type="InterPro" id="IPR019734">
    <property type="entry name" value="TPR_rpt"/>
</dbReference>
<dbReference type="EMBL" id="JAIRAU010000027">
    <property type="protein sequence ID" value="MBZ5711800.1"/>
    <property type="molecule type" value="Genomic_DNA"/>
</dbReference>
<keyword evidence="2 3" id="KW-0802">TPR repeat</keyword>
<dbReference type="PROSITE" id="PS50005">
    <property type="entry name" value="TPR"/>
    <property type="match status" value="1"/>
</dbReference>
<dbReference type="SUPFAM" id="SSF48452">
    <property type="entry name" value="TPR-like"/>
    <property type="match status" value="3"/>
</dbReference>
<dbReference type="PANTHER" id="PTHR45586:SF1">
    <property type="entry name" value="LIPOPOLYSACCHARIDE ASSEMBLY PROTEIN B"/>
    <property type="match status" value="1"/>
</dbReference>
<organism evidence="5 6">
    <name type="scientific">Nannocystis pusilla</name>
    <dbReference type="NCBI Taxonomy" id="889268"/>
    <lineage>
        <taxon>Bacteria</taxon>
        <taxon>Pseudomonadati</taxon>
        <taxon>Myxococcota</taxon>
        <taxon>Polyangia</taxon>
        <taxon>Nannocystales</taxon>
        <taxon>Nannocystaceae</taxon>
        <taxon>Nannocystis</taxon>
    </lineage>
</organism>
<dbReference type="InterPro" id="IPR011990">
    <property type="entry name" value="TPR-like_helical_dom_sf"/>
</dbReference>
<proteinExistence type="predicted"/>
<evidence type="ECO:0000256" key="2">
    <source>
        <dbReference type="ARBA" id="ARBA00022803"/>
    </source>
</evidence>
<dbReference type="Pfam" id="PF13181">
    <property type="entry name" value="TPR_8"/>
    <property type="match status" value="1"/>
</dbReference>
<dbReference type="SMART" id="SM00028">
    <property type="entry name" value="TPR"/>
    <property type="match status" value="9"/>
</dbReference>
<protein>
    <recommendedName>
        <fullName evidence="7">Tetratricopeptide repeat protein</fullName>
    </recommendedName>
</protein>
<comment type="caution">
    <text evidence="5">The sequence shown here is derived from an EMBL/GenBank/DDBJ whole genome shotgun (WGS) entry which is preliminary data.</text>
</comment>
<dbReference type="InterPro" id="IPR051012">
    <property type="entry name" value="CellSynth/LPSAsmb/PSIAsmb"/>
</dbReference>
<dbReference type="RefSeq" id="WP_224193560.1">
    <property type="nucleotide sequence ID" value="NZ_JAIRAU010000027.1"/>
</dbReference>
<accession>A0ABS7TUA3</accession>
<sequence>MTGPRKPLPLDECGRPLDLGAAPAERVTGSGPPPSLLDLPDAFWPLDLPLAPGALALPAVDWWLLADVLAAEAAREQNPELRAALTGETGRVQRERLGLIEGDEALAAGSPAVRQVAAAVQAVRADLAAELTDLFQEASDEAQPATARAAAWVEHGQRIEDATGDVGRAYASYQAALVAVPDHPIALALAVDAAILLKRHADAQRLLSTNVRKIDMASLRAARRLDLAHVTDDPRQRRSFLELAHTDDPSNATALRRLIRTIRRDGGGTPSALSELYRRLAGLAEDPITAATALQLAVVVLGSEPVPKALFDDVRAWLDRSSDESAAAQGLLDALSYALAGQALARQNGGEPDSNYLEILARLAPLLDDTREQAIVREQIARMRWLATPLAARQSAMNDDGTLRRLQESGDEDVAIDPVTDDEVAAYRKLERDLRFVRTHLPEQRWVWQALADILRATGDIAALVSHLTEWAQHQPHGAERAAILVRLGFVHEELERNLPRAAEVYELAVAEDPRSAHCLRALGSVYEKMRRWAQAAATLQRQARESSEGSERLAALRRIAAIAENELHDVDLAIATLQEIAQLDQDDVLALYQLAGLCRTHGRTPVLIGTLQLLVDRLEENTARTAILVELGEAQEFHLKQRGAAREAYERALALTPGYTPALRALARIYRDSGDLDDLLRLHEPELDPTSDPAVLALKAGRICFEEVGDMDRAIDYLTRAYRLNPDLVPAREGLLQLLSANGRVRDAYDLLRAQDLPHSPALLADYHYRLGLLAETLARKDARPESDTAFVDEDRALQHYRAALAVQPLHGLASERARRLLVANRDIANLIRLLEDQSQHLSGPAKAGVLVHLARLHLAERNLDEARRTYEEAIESTPDDAILLREYKNLLRKVGDTESLPNQRLRLARVSEDTHYKATLLVESAEVLLRSDAPEDREFAANAILGALREDPGNPYAVRLLEGLLSDPNNPLAMTDAVGARAVRAQSDGERAIFYLESAELLEQAGAVNEAQRAYRAALRAMPSLAPAELGLQRVSSGAARESAAPKTKAVSVHTLMAEARDAAVRAGNTGKPADAEVALGLLGQILGRDPHYRDAIGLARALASQLPEPKPALDLLRTVFGRISDAGLRYELGVYLGEQSTRDEDALAYFTVAAQARPDGKQALRGLVRCYQQLGKEAESARVMEQLLALYDPADPSAVDLRLILAGYLARAPETLARALDHGRIVLASRGDDPRAITLMASLLERTGQPAEAAELLDRLCARERDPDRLHELYFRRASLLAEVPGREAQALAAVERAAELGPGNRTTILLLTRLLERLGQTERVSTFLEPIRLAMLGGIGRGALNPSDIRLLAEVANRPNPALAQMARLLVHALEPGESSTLPDGFMRPASAQGLQAAFATPALRQLLFSTGELPDINDLLTCVETAMDRMFPEFTGLNGDETVPVPPNVDAGAIRSYLQQWCRLLGIEDMAVRATSINNTVAVLDEGEEPTLRLGVNLWLRGDPISWRGLGALALARRALGGGRVRSLVPVELDLMIAASFEVTKVFNAITADPDARRLRDVANNLGKNLPRRQRRPLLRVCQALSSHHFEPAATARATLTTDLRMALLLSGDVAGCLSAACLLDGFANGNIKQRIVLSRNAQDLCVWMLSDAYLALRKAVA</sequence>
<evidence type="ECO:0000313" key="6">
    <source>
        <dbReference type="Proteomes" id="UP001139031"/>
    </source>
</evidence>
<evidence type="ECO:0000256" key="1">
    <source>
        <dbReference type="ARBA" id="ARBA00022737"/>
    </source>
</evidence>